<keyword evidence="3" id="KW-1185">Reference proteome</keyword>
<accession>A0ABC8SQY7</accession>
<dbReference type="Proteomes" id="UP001642360">
    <property type="component" value="Unassembled WGS sequence"/>
</dbReference>
<reference evidence="1 3" key="1">
    <citation type="submission" date="2024-02" db="EMBL/GenBank/DDBJ databases">
        <authorList>
            <person name="Vignale AGUSTIN F."/>
            <person name="Sosa J E."/>
            <person name="Modenutti C."/>
        </authorList>
    </citation>
    <scope>NUCLEOTIDE SEQUENCE [LARGE SCALE GENOMIC DNA]</scope>
</reference>
<evidence type="ECO:0000313" key="3">
    <source>
        <dbReference type="Proteomes" id="UP001642360"/>
    </source>
</evidence>
<dbReference type="EMBL" id="CAUOFW020003369">
    <property type="protein sequence ID" value="CAK9159515.1"/>
    <property type="molecule type" value="Genomic_DNA"/>
</dbReference>
<comment type="caution">
    <text evidence="1">The sequence shown here is derived from an EMBL/GenBank/DDBJ whole genome shotgun (WGS) entry which is preliminary data.</text>
</comment>
<name>A0ABC8SQY7_9AQUA</name>
<sequence>MATHKLAAIIKNPLNDDEFLLTKQAPPPKFNDEEYDSFVDSDLWDLPSAELNPLEKESKSQFVIQDEELCSEELNLSNYDLNSALNQILEQVGVGTPSGVQWKFWKCVEEPEFGPGLPIKTVYIVGNLVPDDGNSRDAKHTGLSKDGFGLHCRLILEGKT</sequence>
<organism evidence="1 3">
    <name type="scientific">Ilex paraguariensis</name>
    <name type="common">yerba mate</name>
    <dbReference type="NCBI Taxonomy" id="185542"/>
    <lineage>
        <taxon>Eukaryota</taxon>
        <taxon>Viridiplantae</taxon>
        <taxon>Streptophyta</taxon>
        <taxon>Embryophyta</taxon>
        <taxon>Tracheophyta</taxon>
        <taxon>Spermatophyta</taxon>
        <taxon>Magnoliopsida</taxon>
        <taxon>eudicotyledons</taxon>
        <taxon>Gunneridae</taxon>
        <taxon>Pentapetalae</taxon>
        <taxon>asterids</taxon>
        <taxon>campanulids</taxon>
        <taxon>Aquifoliales</taxon>
        <taxon>Aquifoliaceae</taxon>
        <taxon>Ilex</taxon>
    </lineage>
</organism>
<gene>
    <name evidence="1" type="ORF">ILEXP_LOCUS28209</name>
    <name evidence="2" type="ORF">ILEXP_LOCUS28211</name>
</gene>
<evidence type="ECO:0000313" key="2">
    <source>
        <dbReference type="EMBL" id="CAK9159517.1"/>
    </source>
</evidence>
<dbReference type="EMBL" id="CAUOFW020003369">
    <property type="protein sequence ID" value="CAK9159517.1"/>
    <property type="molecule type" value="Genomic_DNA"/>
</dbReference>
<dbReference type="AlphaFoldDB" id="A0ABC8SQY7"/>
<proteinExistence type="predicted"/>
<evidence type="ECO:0000313" key="1">
    <source>
        <dbReference type="EMBL" id="CAK9159515.1"/>
    </source>
</evidence>
<protein>
    <submittedName>
        <fullName evidence="1">Uncharacterized protein</fullName>
    </submittedName>
</protein>